<feature type="domain" description="Prepilin peptidase A24 N-terminal" evidence="9">
    <location>
        <begin position="18"/>
        <end position="97"/>
    </location>
</feature>
<dbReference type="GO" id="GO:0005886">
    <property type="term" value="C:plasma membrane"/>
    <property type="evidence" value="ECO:0007669"/>
    <property type="project" value="UniProtKB-SubCell"/>
</dbReference>
<dbReference type="AlphaFoldDB" id="A0A6B2LXN3"/>
<feature type="transmembrane region" description="Helical" evidence="7">
    <location>
        <begin position="254"/>
        <end position="277"/>
    </location>
</feature>
<evidence type="ECO:0000259" key="8">
    <source>
        <dbReference type="Pfam" id="PF01478"/>
    </source>
</evidence>
<dbReference type="InterPro" id="IPR000045">
    <property type="entry name" value="Prepilin_IV_endopep_pep"/>
</dbReference>
<comment type="caution">
    <text evidence="10">The sequence shown here is derived from an EMBL/GenBank/DDBJ whole genome shotgun (WGS) entry which is preliminary data.</text>
</comment>
<protein>
    <submittedName>
        <fullName evidence="10">Prepilin peptidase</fullName>
    </submittedName>
</protein>
<accession>A0A6B2LXN3</accession>
<keyword evidence="11" id="KW-1185">Reference proteome</keyword>
<dbReference type="Gene3D" id="1.20.120.1220">
    <property type="match status" value="1"/>
</dbReference>
<keyword evidence="4 7" id="KW-0812">Transmembrane</keyword>
<evidence type="ECO:0000256" key="7">
    <source>
        <dbReference type="SAM" id="Phobius"/>
    </source>
</evidence>
<dbReference type="Pfam" id="PF06750">
    <property type="entry name" value="A24_N_bact"/>
    <property type="match status" value="1"/>
</dbReference>
<dbReference type="GO" id="GO:0006465">
    <property type="term" value="P:signal peptide processing"/>
    <property type="evidence" value="ECO:0007669"/>
    <property type="project" value="TreeGrafter"/>
</dbReference>
<feature type="transmembrane region" description="Helical" evidence="7">
    <location>
        <begin position="203"/>
        <end position="234"/>
    </location>
</feature>
<evidence type="ECO:0000256" key="6">
    <source>
        <dbReference type="ARBA" id="ARBA00023136"/>
    </source>
</evidence>
<dbReference type="PANTHER" id="PTHR30487:SF0">
    <property type="entry name" value="PREPILIN LEADER PEPTIDASE_N-METHYLTRANSFERASE-RELATED"/>
    <property type="match status" value="1"/>
</dbReference>
<feature type="transmembrane region" description="Helical" evidence="7">
    <location>
        <begin position="48"/>
        <end position="66"/>
    </location>
</feature>
<comment type="subcellular location">
    <subcellularLocation>
        <location evidence="1">Cell membrane</location>
        <topology evidence="1">Multi-pass membrane protein</topology>
    </subcellularLocation>
</comment>
<dbReference type="InterPro" id="IPR050882">
    <property type="entry name" value="Prepilin_peptidase/N-MTase"/>
</dbReference>
<evidence type="ECO:0000313" key="11">
    <source>
        <dbReference type="Proteomes" id="UP000478417"/>
    </source>
</evidence>
<sequence>MDETLFMTLYFGTLVFAIGACVGSFLNVVIYRMPAGKSVVSPRSQCKCGAFIAWYDNIPILSWFILGGKCRHCGEHFSIRYPMVELGTALVFLGLWIAGGWPIGIVWMIFAGMMIPAALIDLDTMEIPDTFSIGGFIIGVILSVVVPSIHGVDPSGFFVIDGTHGAIAALLGAFVGSGLILWVALVAEALLKKEAMGFGDVKLMGAIGAFCGWQGSIFAFFGGSVLGCLLLLFLWPFMKKKKEGEEDEGHRIPFGPALAAGAVLYLLVAKPFVTAYFSGITDILQSF</sequence>
<name>A0A6B2LXN3_9BACT</name>
<feature type="transmembrane region" description="Helical" evidence="7">
    <location>
        <begin position="6"/>
        <end position="28"/>
    </location>
</feature>
<evidence type="ECO:0000256" key="2">
    <source>
        <dbReference type="ARBA" id="ARBA00005801"/>
    </source>
</evidence>
<dbReference type="InterPro" id="IPR010627">
    <property type="entry name" value="Prepilin_pept_A24_N"/>
</dbReference>
<proteinExistence type="inferred from homology"/>
<organism evidence="10 11">
    <name type="scientific">Oceanipulchritudo coccoides</name>
    <dbReference type="NCBI Taxonomy" id="2706888"/>
    <lineage>
        <taxon>Bacteria</taxon>
        <taxon>Pseudomonadati</taxon>
        <taxon>Verrucomicrobiota</taxon>
        <taxon>Opitutia</taxon>
        <taxon>Puniceicoccales</taxon>
        <taxon>Oceanipulchritudinaceae</taxon>
        <taxon>Oceanipulchritudo</taxon>
    </lineage>
</organism>
<reference evidence="10 11" key="1">
    <citation type="submission" date="2020-02" db="EMBL/GenBank/DDBJ databases">
        <title>Albibacoteraceae fam. nov., the first described family within the subdivision 4 Verrucomicrobia.</title>
        <authorList>
            <person name="Xi F."/>
        </authorList>
    </citation>
    <scope>NUCLEOTIDE SEQUENCE [LARGE SCALE GENOMIC DNA]</scope>
    <source>
        <strain evidence="10 11">CK1056</strain>
    </source>
</reference>
<feature type="transmembrane region" description="Helical" evidence="7">
    <location>
        <begin position="86"/>
        <end position="110"/>
    </location>
</feature>
<dbReference type="Pfam" id="PF01478">
    <property type="entry name" value="Peptidase_A24"/>
    <property type="match status" value="1"/>
</dbReference>
<feature type="transmembrane region" description="Helical" evidence="7">
    <location>
        <begin position="131"/>
        <end position="152"/>
    </location>
</feature>
<keyword evidence="3" id="KW-1003">Cell membrane</keyword>
<evidence type="ECO:0000256" key="1">
    <source>
        <dbReference type="ARBA" id="ARBA00004651"/>
    </source>
</evidence>
<evidence type="ECO:0000256" key="4">
    <source>
        <dbReference type="ARBA" id="ARBA00022692"/>
    </source>
</evidence>
<feature type="transmembrane region" description="Helical" evidence="7">
    <location>
        <begin position="164"/>
        <end position="191"/>
    </location>
</feature>
<keyword evidence="6 7" id="KW-0472">Membrane</keyword>
<evidence type="ECO:0000256" key="3">
    <source>
        <dbReference type="ARBA" id="ARBA00022475"/>
    </source>
</evidence>
<comment type="similarity">
    <text evidence="2">Belongs to the peptidase A24 family.</text>
</comment>
<feature type="domain" description="Prepilin type IV endopeptidase peptidase" evidence="8">
    <location>
        <begin position="108"/>
        <end position="231"/>
    </location>
</feature>
<dbReference type="RefSeq" id="WP_163961607.1">
    <property type="nucleotide sequence ID" value="NZ_JAAGNX010000001.1"/>
</dbReference>
<evidence type="ECO:0000313" key="10">
    <source>
        <dbReference type="EMBL" id="NDV61043.1"/>
    </source>
</evidence>
<dbReference type="PANTHER" id="PTHR30487">
    <property type="entry name" value="TYPE 4 PREPILIN-LIKE PROTEINS LEADER PEPTIDE-PROCESSING ENZYME"/>
    <property type="match status" value="1"/>
</dbReference>
<keyword evidence="5 7" id="KW-1133">Transmembrane helix</keyword>
<gene>
    <name evidence="10" type="ORF">G0Q06_01120</name>
</gene>
<dbReference type="EMBL" id="JAAGNX010000001">
    <property type="protein sequence ID" value="NDV61043.1"/>
    <property type="molecule type" value="Genomic_DNA"/>
</dbReference>
<dbReference type="Proteomes" id="UP000478417">
    <property type="component" value="Unassembled WGS sequence"/>
</dbReference>
<evidence type="ECO:0000256" key="5">
    <source>
        <dbReference type="ARBA" id="ARBA00022989"/>
    </source>
</evidence>
<evidence type="ECO:0000259" key="9">
    <source>
        <dbReference type="Pfam" id="PF06750"/>
    </source>
</evidence>
<dbReference type="GO" id="GO:0004190">
    <property type="term" value="F:aspartic-type endopeptidase activity"/>
    <property type="evidence" value="ECO:0007669"/>
    <property type="project" value="InterPro"/>
</dbReference>